<evidence type="ECO:0000256" key="3">
    <source>
        <dbReference type="ARBA" id="ARBA00022729"/>
    </source>
</evidence>
<evidence type="ECO:0000256" key="5">
    <source>
        <dbReference type="ARBA" id="ARBA00023180"/>
    </source>
</evidence>
<evidence type="ECO:0000256" key="1">
    <source>
        <dbReference type="ARBA" id="ARBA00011079"/>
    </source>
</evidence>
<name>A0A4P1RPR1_LUPAN</name>
<dbReference type="GO" id="GO:0006508">
    <property type="term" value="P:proteolysis"/>
    <property type="evidence" value="ECO:0007669"/>
    <property type="project" value="UniProtKB-KW"/>
</dbReference>
<dbReference type="EMBL" id="CM007363">
    <property type="protein sequence ID" value="OIW15791.1"/>
    <property type="molecule type" value="Genomic_DNA"/>
</dbReference>
<proteinExistence type="inferred from homology"/>
<accession>A0A4P1RPR1</accession>
<dbReference type="STRING" id="3871.A0A4P1RPR1"/>
<comment type="similarity">
    <text evidence="1">Belongs to the peptidase S28 family.</text>
</comment>
<evidence type="ECO:0000256" key="2">
    <source>
        <dbReference type="ARBA" id="ARBA00022670"/>
    </source>
</evidence>
<gene>
    <name evidence="7" type="ORF">TanjilG_04326</name>
</gene>
<dbReference type="Pfam" id="PF05577">
    <property type="entry name" value="Peptidase_S28"/>
    <property type="match status" value="1"/>
</dbReference>
<dbReference type="Gene3D" id="1.20.120.980">
    <property type="entry name" value="Serine carboxypeptidase S28, SKS domain"/>
    <property type="match status" value="1"/>
</dbReference>
<dbReference type="Proteomes" id="UP000188354">
    <property type="component" value="Chromosome LG03"/>
</dbReference>
<dbReference type="GO" id="GO:0008239">
    <property type="term" value="F:dipeptidyl-peptidase activity"/>
    <property type="evidence" value="ECO:0007669"/>
    <property type="project" value="TreeGrafter"/>
</dbReference>
<keyword evidence="3 6" id="KW-0732">Signal</keyword>
<keyword evidence="5" id="KW-0325">Glycoprotein</keyword>
<keyword evidence="2" id="KW-0645">Protease</keyword>
<feature type="signal peptide" evidence="6">
    <location>
        <begin position="1"/>
        <end position="23"/>
    </location>
</feature>
<feature type="chain" id="PRO_5020023652" description="Lysosomal Pro-X carboxypeptidase" evidence="6">
    <location>
        <begin position="24"/>
        <end position="491"/>
    </location>
</feature>
<reference evidence="7 8" key="1">
    <citation type="journal article" date="2017" name="Plant Biotechnol. J.">
        <title>A comprehensive draft genome sequence for lupin (Lupinus angustifolius), an emerging health food: insights into plant-microbe interactions and legume evolution.</title>
        <authorList>
            <person name="Hane J.K."/>
            <person name="Ming Y."/>
            <person name="Kamphuis L.G."/>
            <person name="Nelson M.N."/>
            <person name="Garg G."/>
            <person name="Atkins C.A."/>
            <person name="Bayer P.E."/>
            <person name="Bravo A."/>
            <person name="Bringans S."/>
            <person name="Cannon S."/>
            <person name="Edwards D."/>
            <person name="Foley R."/>
            <person name="Gao L.L."/>
            <person name="Harrison M.J."/>
            <person name="Huang W."/>
            <person name="Hurgobin B."/>
            <person name="Li S."/>
            <person name="Liu C.W."/>
            <person name="McGrath A."/>
            <person name="Morahan G."/>
            <person name="Murray J."/>
            <person name="Weller J."/>
            <person name="Jian J."/>
            <person name="Singh K.B."/>
        </authorList>
    </citation>
    <scope>NUCLEOTIDE SEQUENCE [LARGE SCALE GENOMIC DNA]</scope>
    <source>
        <strain evidence="8">cv. Tanjil</strain>
        <tissue evidence="7">Whole plant</tissue>
    </source>
</reference>
<dbReference type="SUPFAM" id="SSF53474">
    <property type="entry name" value="alpha/beta-Hydrolases"/>
    <property type="match status" value="1"/>
</dbReference>
<dbReference type="InterPro" id="IPR042269">
    <property type="entry name" value="Ser_carbopepase_S28_SKS"/>
</dbReference>
<dbReference type="GO" id="GO:0070008">
    <property type="term" value="F:serine-type exopeptidase activity"/>
    <property type="evidence" value="ECO:0007669"/>
    <property type="project" value="InterPro"/>
</dbReference>
<dbReference type="AlphaFoldDB" id="A0A4P1RPR1"/>
<dbReference type="FunFam" id="1.20.120.980:FF:000006">
    <property type="entry name" value="Serine carboxypeptidase S28 family protein"/>
    <property type="match status" value="1"/>
</dbReference>
<keyword evidence="4" id="KW-0378">Hydrolase</keyword>
<keyword evidence="8" id="KW-1185">Reference proteome</keyword>
<dbReference type="PANTHER" id="PTHR11010:SF96">
    <property type="entry name" value="LYSOSOMAL PRO-X CARBOXYPEPTIDASE-LIKE ISOFORM X1"/>
    <property type="match status" value="1"/>
</dbReference>
<protein>
    <recommendedName>
        <fullName evidence="9">Lysosomal Pro-X carboxypeptidase</fullName>
    </recommendedName>
</protein>
<sequence length="491" mass="55521">MEHPLLLLCTFLIFSTYLTTTHSLTIPRLSPISEWEKTLQDPTTFVASDAKEFYYNQTLDHFNYRPESYTTFQQRYLIDFKYWGGADSSAPIFAYLGAEEALDNAPSNIGFLTDNAASFNALLVYIEHRYYGKSIPFGSREEAFKNASTIGYFNSAQAIADYAEVLIHIKKTLHAKKSPIIVLGGSYGGMLATWFRLKYPHLTIGALASSAPILYFDYITPPNSYYDVVTRDFREASETCYETIRKSWSEIDRVASQPNGLSILSHIFNTCNPLNNSSSLKDYLYFLYTIAAQYNRPPRYPVSEICSGIDGASSESNILSKIYAGLVAYRGNTTCRVNGPSNVSETNFGWTWQTCSEFVIPIGIGNNTMFEPKPFSLKLYANECKKHFGVLPRPHWITTYYGGYDIKLVLKRFGSNIIFSNGLKDPYSSGGVLDNISENLIALHTVNGSHCLDILAENKKDPEWLVEQRKKEVEIMKGWISQYYSDFGAFK</sequence>
<dbReference type="PANTHER" id="PTHR11010">
    <property type="entry name" value="PROTEASE S28 PRO-X CARBOXYPEPTIDASE-RELATED"/>
    <property type="match status" value="1"/>
</dbReference>
<evidence type="ECO:0000313" key="7">
    <source>
        <dbReference type="EMBL" id="OIW15791.1"/>
    </source>
</evidence>
<dbReference type="InterPro" id="IPR008758">
    <property type="entry name" value="Peptidase_S28"/>
</dbReference>
<evidence type="ECO:0008006" key="9">
    <source>
        <dbReference type="Google" id="ProtNLM"/>
    </source>
</evidence>
<dbReference type="Gene3D" id="3.40.50.1820">
    <property type="entry name" value="alpha/beta hydrolase"/>
    <property type="match status" value="1"/>
</dbReference>
<organism evidence="7 8">
    <name type="scientific">Lupinus angustifolius</name>
    <name type="common">Narrow-leaved blue lupine</name>
    <dbReference type="NCBI Taxonomy" id="3871"/>
    <lineage>
        <taxon>Eukaryota</taxon>
        <taxon>Viridiplantae</taxon>
        <taxon>Streptophyta</taxon>
        <taxon>Embryophyta</taxon>
        <taxon>Tracheophyta</taxon>
        <taxon>Spermatophyta</taxon>
        <taxon>Magnoliopsida</taxon>
        <taxon>eudicotyledons</taxon>
        <taxon>Gunneridae</taxon>
        <taxon>Pentapetalae</taxon>
        <taxon>rosids</taxon>
        <taxon>fabids</taxon>
        <taxon>Fabales</taxon>
        <taxon>Fabaceae</taxon>
        <taxon>Papilionoideae</taxon>
        <taxon>50 kb inversion clade</taxon>
        <taxon>genistoids sensu lato</taxon>
        <taxon>core genistoids</taxon>
        <taxon>Genisteae</taxon>
        <taxon>Lupinus</taxon>
    </lineage>
</organism>
<evidence type="ECO:0000313" key="8">
    <source>
        <dbReference type="Proteomes" id="UP000188354"/>
    </source>
</evidence>
<evidence type="ECO:0000256" key="4">
    <source>
        <dbReference type="ARBA" id="ARBA00022801"/>
    </source>
</evidence>
<dbReference type="Gramene" id="OIW15791">
    <property type="protein sequence ID" value="OIW15791"/>
    <property type="gene ID" value="TanjilG_04326"/>
</dbReference>
<evidence type="ECO:0000256" key="6">
    <source>
        <dbReference type="SAM" id="SignalP"/>
    </source>
</evidence>
<dbReference type="InterPro" id="IPR029058">
    <property type="entry name" value="AB_hydrolase_fold"/>
</dbReference>